<evidence type="ECO:0000313" key="2">
    <source>
        <dbReference type="Proteomes" id="UP001596405"/>
    </source>
</evidence>
<dbReference type="InterPro" id="IPR027554">
    <property type="entry name" value="Meth_Rta_06860"/>
</dbReference>
<keyword evidence="1" id="KW-0808">Transferase</keyword>
<keyword evidence="2" id="KW-1185">Reference proteome</keyword>
<reference evidence="2" key="1">
    <citation type="journal article" date="2019" name="Int. J. Syst. Evol. Microbiol.">
        <title>The Global Catalogue of Microorganisms (GCM) 10K type strain sequencing project: providing services to taxonomists for standard genome sequencing and annotation.</title>
        <authorList>
            <consortium name="The Broad Institute Genomics Platform"/>
            <consortium name="The Broad Institute Genome Sequencing Center for Infectious Disease"/>
            <person name="Wu L."/>
            <person name="Ma J."/>
        </authorList>
    </citation>
    <scope>NUCLEOTIDE SEQUENCE [LARGE SCALE GENOMIC DNA]</scope>
    <source>
        <strain evidence="2">CGMCC 4.7393</strain>
    </source>
</reference>
<dbReference type="InterPro" id="IPR027555">
    <property type="entry name" value="Mo5U34_MeTrfas-like"/>
</dbReference>
<proteinExistence type="predicted"/>
<dbReference type="Gene3D" id="3.40.50.150">
    <property type="entry name" value="Vaccinia Virus protein VP39"/>
    <property type="match status" value="1"/>
</dbReference>
<sequence length="271" mass="31079">MNLTQEIAELGPWFHNLHLPDGTQTAPNHTLGDFPAFKWEQIKEHIPQDLSGWRVLDIGCNAGFYTIELAKRGASVLGIDVDPHYLRQAEWVAKQFGLDDKVEFKQMQVYDVAHLEEKFDLIWYMGVLYHLRYPLLSLDILSQKVTRLMVFQTLTMPGEEVTKLPEDIDFHGREIMLENGYPKMAFIENKLAGDVTNWWAPNHACIEAMLRSCGLKVTQRPGHEVYLCEPDPNSQSSHFRWNNSELLSATGQAWQEAVAAKVNDKNRTLTQ</sequence>
<gene>
    <name evidence="1" type="ORF">ACFQHR_07595</name>
</gene>
<evidence type="ECO:0000313" key="1">
    <source>
        <dbReference type="EMBL" id="MFC6997482.1"/>
    </source>
</evidence>
<dbReference type="SUPFAM" id="SSF53335">
    <property type="entry name" value="S-adenosyl-L-methionine-dependent methyltransferases"/>
    <property type="match status" value="1"/>
</dbReference>
<name>A0ABW2DLP4_9BACT</name>
<keyword evidence="1" id="KW-0489">Methyltransferase</keyword>
<dbReference type="GO" id="GO:0032259">
    <property type="term" value="P:methylation"/>
    <property type="evidence" value="ECO:0007669"/>
    <property type="project" value="UniProtKB-KW"/>
</dbReference>
<accession>A0ABW2DLP4</accession>
<dbReference type="EMBL" id="JBHSYQ010000003">
    <property type="protein sequence ID" value="MFC6997482.1"/>
    <property type="molecule type" value="Genomic_DNA"/>
</dbReference>
<dbReference type="CDD" id="cd02440">
    <property type="entry name" value="AdoMet_MTases"/>
    <property type="match status" value="1"/>
</dbReference>
<dbReference type="InterPro" id="IPR029063">
    <property type="entry name" value="SAM-dependent_MTases_sf"/>
</dbReference>
<comment type="caution">
    <text evidence="1">The sequence shown here is derived from an EMBL/GenBank/DDBJ whole genome shotgun (WGS) entry which is preliminary data.</text>
</comment>
<dbReference type="Pfam" id="PF08003">
    <property type="entry name" value="Methyltransf_9"/>
    <property type="match status" value="1"/>
</dbReference>
<dbReference type="Proteomes" id="UP001596405">
    <property type="component" value="Unassembled WGS sequence"/>
</dbReference>
<protein>
    <submittedName>
        <fullName evidence="1">TIGR04290 family methyltransferase</fullName>
    </submittedName>
</protein>
<dbReference type="PANTHER" id="PTHR43861:SF1">
    <property type="entry name" value="TRANS-ACONITATE 2-METHYLTRANSFERASE"/>
    <property type="match status" value="1"/>
</dbReference>
<dbReference type="PANTHER" id="PTHR43861">
    <property type="entry name" value="TRANS-ACONITATE 2-METHYLTRANSFERASE-RELATED"/>
    <property type="match status" value="1"/>
</dbReference>
<dbReference type="GO" id="GO:0008168">
    <property type="term" value="F:methyltransferase activity"/>
    <property type="evidence" value="ECO:0007669"/>
    <property type="project" value="UniProtKB-KW"/>
</dbReference>
<organism evidence="1 2">
    <name type="scientific">Rufibacter roseus</name>
    <dbReference type="NCBI Taxonomy" id="1567108"/>
    <lineage>
        <taxon>Bacteria</taxon>
        <taxon>Pseudomonadati</taxon>
        <taxon>Bacteroidota</taxon>
        <taxon>Cytophagia</taxon>
        <taxon>Cytophagales</taxon>
        <taxon>Hymenobacteraceae</taxon>
        <taxon>Rufibacter</taxon>
    </lineage>
</organism>
<dbReference type="RefSeq" id="WP_066619297.1">
    <property type="nucleotide sequence ID" value="NZ_JBHSYQ010000003.1"/>
</dbReference>
<dbReference type="NCBIfam" id="TIGR04290">
    <property type="entry name" value="meth_Rta_06860"/>
    <property type="match status" value="1"/>
</dbReference>